<dbReference type="SUPFAM" id="SSF141251">
    <property type="entry name" value="Kinase-associated protein B-like"/>
    <property type="match status" value="1"/>
</dbReference>
<reference evidence="1 2" key="1">
    <citation type="submission" date="2018-07" db="EMBL/GenBank/DDBJ databases">
        <title>Bacillus sp. YLB-04 draft genome sequence.</title>
        <authorList>
            <person name="Yu L."/>
            <person name="Tang X."/>
        </authorList>
    </citation>
    <scope>NUCLEOTIDE SEQUENCE [LARGE SCALE GENOMIC DNA]</scope>
    <source>
        <strain evidence="1 2">YLB-04</strain>
    </source>
</reference>
<dbReference type="AlphaFoldDB" id="A0A3D8GS44"/>
<name>A0A3D8GS44_9BACI</name>
<dbReference type="Gene3D" id="2.30.30.430">
    <property type="entry name" value="Kinase associated protein B domain"/>
    <property type="match status" value="1"/>
</dbReference>
<keyword evidence="1" id="KW-0808">Transferase</keyword>
<dbReference type="EMBL" id="QNQT01000003">
    <property type="protein sequence ID" value="RDU36906.1"/>
    <property type="molecule type" value="Genomic_DNA"/>
</dbReference>
<accession>A0A3D8GS44</accession>
<dbReference type="InterPro" id="IPR038080">
    <property type="entry name" value="KapB_sf"/>
</dbReference>
<protein>
    <submittedName>
        <fullName evidence="1">Kinase</fullName>
    </submittedName>
</protein>
<dbReference type="OrthoDB" id="2407789at2"/>
<dbReference type="RefSeq" id="WP_115451734.1">
    <property type="nucleotide sequence ID" value="NZ_QNQT01000003.1"/>
</dbReference>
<sequence length="127" mass="14577">MSELQKGDIVTAIYKTGKYIAEYVEERPNGMLVRILAVQKHPMQGDLHHPKDAEVGFFHERRALSYREGAMIPKQMVKKFSGEVPDYNQSLKDALEKMKAELTNETGAWGEMSLRNLEALEKEYFAQ</sequence>
<comment type="caution">
    <text evidence="1">The sequence shown here is derived from an EMBL/GenBank/DDBJ whole genome shotgun (WGS) entry which is preliminary data.</text>
</comment>
<proteinExistence type="predicted"/>
<keyword evidence="2" id="KW-1185">Reference proteome</keyword>
<dbReference type="Proteomes" id="UP000257144">
    <property type="component" value="Unassembled WGS sequence"/>
</dbReference>
<organism evidence="1 2">
    <name type="scientific">Neobacillus piezotolerans</name>
    <dbReference type="NCBI Taxonomy" id="2259171"/>
    <lineage>
        <taxon>Bacteria</taxon>
        <taxon>Bacillati</taxon>
        <taxon>Bacillota</taxon>
        <taxon>Bacilli</taxon>
        <taxon>Bacillales</taxon>
        <taxon>Bacillaceae</taxon>
        <taxon>Neobacillus</taxon>
    </lineage>
</organism>
<dbReference type="InterPro" id="IPR014916">
    <property type="entry name" value="KapB"/>
</dbReference>
<evidence type="ECO:0000313" key="2">
    <source>
        <dbReference type="Proteomes" id="UP000257144"/>
    </source>
</evidence>
<dbReference type="Pfam" id="PF08810">
    <property type="entry name" value="KapB"/>
    <property type="match status" value="1"/>
</dbReference>
<gene>
    <name evidence="1" type="ORF">DRW41_09390</name>
</gene>
<evidence type="ECO:0000313" key="1">
    <source>
        <dbReference type="EMBL" id="RDU36906.1"/>
    </source>
</evidence>
<dbReference type="GO" id="GO:0016301">
    <property type="term" value="F:kinase activity"/>
    <property type="evidence" value="ECO:0007669"/>
    <property type="project" value="UniProtKB-KW"/>
</dbReference>
<keyword evidence="1" id="KW-0418">Kinase</keyword>
<dbReference type="SMART" id="SM01298">
    <property type="entry name" value="KapB"/>
    <property type="match status" value="1"/>
</dbReference>